<sequence length="55" mass="6748">MPTKKSDKDAYSNGFKFQRSLKWYPCLSFQRNHSKIVIYLREYHLQFKTYKNPKS</sequence>
<dbReference type="EMBL" id="GL996528">
    <property type="protein sequence ID" value="EGV59986.1"/>
    <property type="molecule type" value="Genomic_DNA"/>
</dbReference>
<dbReference type="Proteomes" id="UP000000707">
    <property type="component" value="Unassembled WGS sequence"/>
</dbReference>
<organism evidence="2">
    <name type="scientific">Candida tenuis (strain ATCC 10573 / BCRC 21748 / CBS 615 / JCM 9827 / NBRC 10315 / NRRL Y-1498 / VKM Y-70)</name>
    <name type="common">Yeast</name>
    <name type="synonym">Yamadazyma tenuis</name>
    <dbReference type="NCBI Taxonomy" id="590646"/>
    <lineage>
        <taxon>Eukaryota</taxon>
        <taxon>Fungi</taxon>
        <taxon>Dikarya</taxon>
        <taxon>Ascomycota</taxon>
        <taxon>Saccharomycotina</taxon>
        <taxon>Pichiomycetes</taxon>
        <taxon>Debaryomycetaceae</taxon>
        <taxon>Yamadazyma</taxon>
    </lineage>
</organism>
<dbReference type="AlphaFoldDB" id="G3BF15"/>
<protein>
    <submittedName>
        <fullName evidence="1">Uncharacterized protein</fullName>
    </submittedName>
</protein>
<accession>G3BF15</accession>
<evidence type="ECO:0000313" key="2">
    <source>
        <dbReference type="Proteomes" id="UP000000707"/>
    </source>
</evidence>
<proteinExistence type="predicted"/>
<gene>
    <name evidence="1" type="ORF">CANTEDRAFT_116013</name>
</gene>
<reference evidence="1 2" key="1">
    <citation type="journal article" date="2011" name="Proc. Natl. Acad. Sci. U.S.A.">
        <title>Comparative genomics of xylose-fermenting fungi for enhanced biofuel production.</title>
        <authorList>
            <person name="Wohlbach D.J."/>
            <person name="Kuo A."/>
            <person name="Sato T.K."/>
            <person name="Potts K.M."/>
            <person name="Salamov A.A."/>
            <person name="LaButti K.M."/>
            <person name="Sun H."/>
            <person name="Clum A."/>
            <person name="Pangilinan J.L."/>
            <person name="Lindquist E.A."/>
            <person name="Lucas S."/>
            <person name="Lapidus A."/>
            <person name="Jin M."/>
            <person name="Gunawan C."/>
            <person name="Balan V."/>
            <person name="Dale B.E."/>
            <person name="Jeffries T.W."/>
            <person name="Zinkel R."/>
            <person name="Barry K.W."/>
            <person name="Grigoriev I.V."/>
            <person name="Gasch A.P."/>
        </authorList>
    </citation>
    <scope>NUCLEOTIDE SEQUENCE [LARGE SCALE GENOMIC DNA]</scope>
    <source>
        <strain evidence="2">ATCC 10573 / BCRC 21748 / CBS 615 / JCM 9827 / NBRC 10315 / NRRL Y-1498 / VKM Y-70</strain>
    </source>
</reference>
<dbReference type="HOGENOM" id="CLU_3032170_0_0_1"/>
<evidence type="ECO:0000313" key="1">
    <source>
        <dbReference type="EMBL" id="EGV59986.1"/>
    </source>
</evidence>
<name>G3BF15_CANTC</name>
<keyword evidence="2" id="KW-1185">Reference proteome</keyword>